<dbReference type="Pfam" id="PF12957">
    <property type="entry name" value="DUF3846"/>
    <property type="match status" value="1"/>
</dbReference>
<feature type="region of interest" description="Disordered" evidence="1">
    <location>
        <begin position="184"/>
        <end position="218"/>
    </location>
</feature>
<proteinExistence type="predicted"/>
<name>A0ABX8SLG9_9ACTN</name>
<organism evidence="3 4">
    <name type="scientific">Tessaracoccus palaemonis</name>
    <dbReference type="NCBI Taxonomy" id="2829499"/>
    <lineage>
        <taxon>Bacteria</taxon>
        <taxon>Bacillati</taxon>
        <taxon>Actinomycetota</taxon>
        <taxon>Actinomycetes</taxon>
        <taxon>Propionibacteriales</taxon>
        <taxon>Propionibacteriaceae</taxon>
        <taxon>Tessaracoccus</taxon>
    </lineage>
</organism>
<sequence length="242" mass="26462">MVNGIFVPAIEGEPEVRTYASLKEYQTAVGGLIEAIDVPDLGITIYINEEGLLRHLPFNSTASFLWWYHVPQSRKAMLVGDAVIVGMPDENGDSTDVPQKVVDLVMDDSEYCVLIRVGGSSESVSTSRFSSILLPLADGDPNWCVSCTRYEGYVTAAAWALASSKGGQVPSTWRCCLSPAWPSTFRKRSGASRRRPESLHHRGRSRDREPASSLPGRLPNHQASWLLCGCQTIHSGSPTARI</sequence>
<reference evidence="3 4" key="1">
    <citation type="submission" date="2021-07" db="EMBL/GenBank/DDBJ databases">
        <title>complete genome sequencing of Tessaracoccus sp.J1M15.</title>
        <authorList>
            <person name="Bae J.-W."/>
            <person name="Kim D.-y."/>
        </authorList>
    </citation>
    <scope>NUCLEOTIDE SEQUENCE [LARGE SCALE GENOMIC DNA]</scope>
    <source>
        <strain evidence="3 4">J1M15</strain>
    </source>
</reference>
<gene>
    <name evidence="3" type="ORF">KDB89_07070</name>
</gene>
<evidence type="ECO:0000313" key="4">
    <source>
        <dbReference type="Proteomes" id="UP000824504"/>
    </source>
</evidence>
<evidence type="ECO:0000313" key="3">
    <source>
        <dbReference type="EMBL" id="QXT64196.1"/>
    </source>
</evidence>
<dbReference type="RefSeq" id="WP_219084119.1">
    <property type="nucleotide sequence ID" value="NZ_CP079216.1"/>
</dbReference>
<dbReference type="EMBL" id="CP079216">
    <property type="protein sequence ID" value="QXT64196.1"/>
    <property type="molecule type" value="Genomic_DNA"/>
</dbReference>
<feature type="compositionally biased region" description="Basic and acidic residues" evidence="1">
    <location>
        <begin position="194"/>
        <end position="210"/>
    </location>
</feature>
<feature type="domain" description="DUF3846" evidence="2">
    <location>
        <begin position="11"/>
        <end position="106"/>
    </location>
</feature>
<dbReference type="Proteomes" id="UP000824504">
    <property type="component" value="Chromosome"/>
</dbReference>
<evidence type="ECO:0000256" key="1">
    <source>
        <dbReference type="SAM" id="MobiDB-lite"/>
    </source>
</evidence>
<accession>A0ABX8SLG9</accession>
<dbReference type="InterPro" id="IPR024559">
    <property type="entry name" value="DUF3846"/>
</dbReference>
<keyword evidence="4" id="KW-1185">Reference proteome</keyword>
<evidence type="ECO:0000259" key="2">
    <source>
        <dbReference type="Pfam" id="PF12957"/>
    </source>
</evidence>
<protein>
    <submittedName>
        <fullName evidence="3">DUF3846 domain-containing protein</fullName>
    </submittedName>
</protein>